<evidence type="ECO:0000313" key="1">
    <source>
        <dbReference type="EMBL" id="NWB46399.1"/>
    </source>
</evidence>
<proteinExistence type="predicted"/>
<dbReference type="RefSeq" id="WP_177143740.1">
    <property type="nucleotide sequence ID" value="NZ_JACAPU010000011.1"/>
</dbReference>
<evidence type="ECO:0000313" key="2">
    <source>
        <dbReference type="Proteomes" id="UP000582981"/>
    </source>
</evidence>
<comment type="caution">
    <text evidence="1">The sequence shown here is derived from an EMBL/GenBank/DDBJ whole genome shotgun (WGS) entry which is preliminary data.</text>
</comment>
<name>A0A7Y7WBL5_9PSED</name>
<gene>
    <name evidence="1" type="ORF">HX829_07830</name>
</gene>
<reference evidence="1 2" key="1">
    <citation type="submission" date="2020-04" db="EMBL/GenBank/DDBJ databases">
        <title>Molecular characterization of pseudomonads from Agaricus bisporus reveal novel blotch 2 pathogens in Western Europe.</title>
        <authorList>
            <person name="Taparia T."/>
            <person name="Krijger M."/>
            <person name="Haynes E."/>
            <person name="Elpinstone J.G."/>
            <person name="Noble R."/>
            <person name="Van Der Wolf J."/>
        </authorList>
    </citation>
    <scope>NUCLEOTIDE SEQUENCE [LARGE SCALE GENOMIC DNA]</scope>
    <source>
        <strain evidence="1 2">F1001</strain>
    </source>
</reference>
<sequence>MAWLSSILMMKMIAEVYKHQNGDNFHSILYCVEVDGSVNRSVTDTLLEVVSEMHAWEIEEVEGLFLKAERGDYVPDNPDLPDWGVNDKFVWLGRSDIERGYILISNEYSEDFSSEFGAPQLFSMGQFRAAFKFWVEFQELCKLKGKENMVGEKVYGVL</sequence>
<accession>A0A7Y7WBL5</accession>
<protein>
    <submittedName>
        <fullName evidence="1">Uncharacterized protein</fullName>
    </submittedName>
</protein>
<organism evidence="1 2">
    <name type="scientific">Pseudomonas gingeri</name>
    <dbReference type="NCBI Taxonomy" id="117681"/>
    <lineage>
        <taxon>Bacteria</taxon>
        <taxon>Pseudomonadati</taxon>
        <taxon>Pseudomonadota</taxon>
        <taxon>Gammaproteobacteria</taxon>
        <taxon>Pseudomonadales</taxon>
        <taxon>Pseudomonadaceae</taxon>
        <taxon>Pseudomonas</taxon>
    </lineage>
</organism>
<dbReference type="Proteomes" id="UP000582981">
    <property type="component" value="Unassembled WGS sequence"/>
</dbReference>
<dbReference type="AlphaFoldDB" id="A0A7Y7WBL5"/>
<dbReference type="EMBL" id="JACAPU010000011">
    <property type="protein sequence ID" value="NWB46399.1"/>
    <property type="molecule type" value="Genomic_DNA"/>
</dbReference>